<reference evidence="1" key="1">
    <citation type="submission" date="2021-06" db="EMBL/GenBank/DDBJ databases">
        <authorList>
            <person name="Hodson N. C."/>
            <person name="Mongue J. A."/>
            <person name="Jaron S. K."/>
        </authorList>
    </citation>
    <scope>NUCLEOTIDE SEQUENCE</scope>
</reference>
<keyword evidence="2" id="KW-1185">Reference proteome</keyword>
<organism evidence="1 2">
    <name type="scientific">Allacma fusca</name>
    <dbReference type="NCBI Taxonomy" id="39272"/>
    <lineage>
        <taxon>Eukaryota</taxon>
        <taxon>Metazoa</taxon>
        <taxon>Ecdysozoa</taxon>
        <taxon>Arthropoda</taxon>
        <taxon>Hexapoda</taxon>
        <taxon>Collembola</taxon>
        <taxon>Symphypleona</taxon>
        <taxon>Sminthuridae</taxon>
        <taxon>Allacma</taxon>
    </lineage>
</organism>
<proteinExistence type="predicted"/>
<accession>A0A8J2LCG8</accession>
<protein>
    <submittedName>
        <fullName evidence="1">Uncharacterized protein</fullName>
    </submittedName>
</protein>
<gene>
    <name evidence="1" type="ORF">AFUS01_LOCUS39342</name>
</gene>
<sequence>MDISDPDMIYSGSNKHTAVASNTYSLDNVFTQKRNAIKIDQRQFFVHSALLYSTLVIVSSYSRCITNSVSPIFLRECPMKH</sequence>
<dbReference type="Proteomes" id="UP000708208">
    <property type="component" value="Unassembled WGS sequence"/>
</dbReference>
<comment type="caution">
    <text evidence="1">The sequence shown here is derived from an EMBL/GenBank/DDBJ whole genome shotgun (WGS) entry which is preliminary data.</text>
</comment>
<dbReference type="AlphaFoldDB" id="A0A8J2LCG8"/>
<name>A0A8J2LCG8_9HEXA</name>
<evidence type="ECO:0000313" key="2">
    <source>
        <dbReference type="Proteomes" id="UP000708208"/>
    </source>
</evidence>
<dbReference type="EMBL" id="CAJVCH010551648">
    <property type="protein sequence ID" value="CAG7829481.1"/>
    <property type="molecule type" value="Genomic_DNA"/>
</dbReference>
<evidence type="ECO:0000313" key="1">
    <source>
        <dbReference type="EMBL" id="CAG7829481.1"/>
    </source>
</evidence>